<dbReference type="GO" id="GO:0000105">
    <property type="term" value="P:L-histidine biosynthetic process"/>
    <property type="evidence" value="ECO:0007669"/>
    <property type="project" value="UniProtKB-UniRule"/>
</dbReference>
<comment type="subcellular location">
    <subcellularLocation>
        <location evidence="2 9">Cytoplasm</location>
    </subcellularLocation>
</comment>
<keyword evidence="7 9" id="KW-0368">Histidine biosynthesis</keyword>
<dbReference type="GO" id="GO:0000162">
    <property type="term" value="P:L-tryptophan biosynthetic process"/>
    <property type="evidence" value="ECO:0007669"/>
    <property type="project" value="TreeGrafter"/>
</dbReference>
<dbReference type="EMBL" id="JMKI01000027">
    <property type="protein sequence ID" value="KEJ92426.1"/>
    <property type="molecule type" value="Genomic_DNA"/>
</dbReference>
<organism evidence="11 12">
    <name type="scientific">Synergistes jonesii</name>
    <dbReference type="NCBI Taxonomy" id="2754"/>
    <lineage>
        <taxon>Bacteria</taxon>
        <taxon>Thermotogati</taxon>
        <taxon>Synergistota</taxon>
        <taxon>Synergistia</taxon>
        <taxon>Synergistales</taxon>
        <taxon>Synergistaceae</taxon>
        <taxon>Synergistes</taxon>
    </lineage>
</organism>
<dbReference type="InterPro" id="IPR023016">
    <property type="entry name" value="HisA/PriA"/>
</dbReference>
<evidence type="ECO:0000256" key="1">
    <source>
        <dbReference type="ARBA" id="ARBA00000901"/>
    </source>
</evidence>
<reference evidence="11 12" key="1">
    <citation type="submission" date="2014-04" db="EMBL/GenBank/DDBJ databases">
        <title>Draft Genome Sequence of Synergistes jonesii.</title>
        <authorList>
            <person name="Coil D.A."/>
            <person name="Eisen J.A."/>
            <person name="Holland-Moritz H.E."/>
        </authorList>
    </citation>
    <scope>NUCLEOTIDE SEQUENCE [LARGE SCALE GENOMIC DNA]</scope>
    <source>
        <strain evidence="11 12">78-1</strain>
    </source>
</reference>
<evidence type="ECO:0000256" key="4">
    <source>
        <dbReference type="ARBA" id="ARBA00009667"/>
    </source>
</evidence>
<dbReference type="InterPro" id="IPR011060">
    <property type="entry name" value="RibuloseP-bd_barrel"/>
</dbReference>
<dbReference type="InterPro" id="IPR044524">
    <property type="entry name" value="Isoase_HisA-like"/>
</dbReference>
<protein>
    <recommendedName>
        <fullName evidence="9">1-(5-phosphoribosyl)-5-[(5-phosphoribosylamino)methylideneamino] imidazole-4-carboxamide isomerase</fullName>
        <ecNumber evidence="9">5.3.1.16</ecNumber>
    </recommendedName>
    <alternativeName>
        <fullName evidence="9">Phosphoribosylformimino-5-aminoimidazole carboxamide ribotide isomerase</fullName>
    </alternativeName>
</protein>
<comment type="catalytic activity">
    <reaction evidence="1 9">
        <text>1-(5-phospho-beta-D-ribosyl)-5-[(5-phospho-beta-D-ribosylamino)methylideneamino]imidazole-4-carboxamide = 5-[(5-phospho-1-deoxy-D-ribulos-1-ylimino)methylamino]-1-(5-phospho-beta-D-ribosyl)imidazole-4-carboxamide</text>
        <dbReference type="Rhea" id="RHEA:15469"/>
        <dbReference type="ChEBI" id="CHEBI:58435"/>
        <dbReference type="ChEBI" id="CHEBI:58525"/>
        <dbReference type="EC" id="5.3.1.16"/>
    </reaction>
</comment>
<evidence type="ECO:0000313" key="12">
    <source>
        <dbReference type="Proteomes" id="UP000027665"/>
    </source>
</evidence>
<dbReference type="InterPro" id="IPR013785">
    <property type="entry name" value="Aldolase_TIM"/>
</dbReference>
<feature type="active site" description="Proton acceptor" evidence="9">
    <location>
        <position position="8"/>
    </location>
</feature>
<dbReference type="RefSeq" id="WP_051682699.1">
    <property type="nucleotide sequence ID" value="NZ_JMKI01000027.1"/>
</dbReference>
<dbReference type="GeneID" id="90983461"/>
<evidence type="ECO:0000256" key="5">
    <source>
        <dbReference type="ARBA" id="ARBA00022490"/>
    </source>
</evidence>
<dbReference type="GO" id="GO:0005737">
    <property type="term" value="C:cytoplasm"/>
    <property type="evidence" value="ECO:0007669"/>
    <property type="project" value="UniProtKB-SubCell"/>
</dbReference>
<dbReference type="PANTHER" id="PTHR43090">
    <property type="entry name" value="1-(5-PHOSPHORIBOSYL)-5-[(5-PHOSPHORIBOSYLAMINO)METHYLIDENEAMINO] IMIDAZOLE-4-CARBOXAMIDE ISOMERASE"/>
    <property type="match status" value="1"/>
</dbReference>
<dbReference type="GO" id="GO:0003949">
    <property type="term" value="F:1-(5-phosphoribosyl)-5-[(5-phosphoribosylamino)methylideneamino]imidazole-4-carboxamide isomerase activity"/>
    <property type="evidence" value="ECO:0007669"/>
    <property type="project" value="UniProtKB-UniRule"/>
</dbReference>
<evidence type="ECO:0000313" key="11">
    <source>
        <dbReference type="EMBL" id="KEJ92426.1"/>
    </source>
</evidence>
<evidence type="ECO:0000256" key="7">
    <source>
        <dbReference type="ARBA" id="ARBA00023102"/>
    </source>
</evidence>
<dbReference type="Gene3D" id="3.20.20.70">
    <property type="entry name" value="Aldolase class I"/>
    <property type="match status" value="1"/>
</dbReference>
<evidence type="ECO:0000256" key="6">
    <source>
        <dbReference type="ARBA" id="ARBA00022605"/>
    </source>
</evidence>
<dbReference type="EC" id="5.3.1.16" evidence="9"/>
<accession>A0A073ISI5</accession>
<sequence length="237" mass="24733">MIVFPAVDLYGGRVVRLLRGDYSKMRGYAVDPVEAAKGFRDAGCLQIHIVDLEGAKAGEPKHLDALEKIAALGLFVQYGGGLRSADAVARALNSGAARVMAGSLIFKDMRRAPELAARFGGKIMAAVDVKEGKAAYAGWLKKSALSAREAVERLSSAGFSSFLITQTERDGTMGGTDADFYLPFTVKGRYIAAAGGVTDERDIAALARAGVDAAVIGKSLYEGGITLKAALAAAKSA</sequence>
<evidence type="ECO:0000256" key="10">
    <source>
        <dbReference type="RuleBase" id="RU003657"/>
    </source>
</evidence>
<comment type="caution">
    <text evidence="11">The sequence shown here is derived from an EMBL/GenBank/DDBJ whole genome shotgun (WGS) entry which is preliminary data.</text>
</comment>
<dbReference type="AlphaFoldDB" id="A0A073ISI5"/>
<dbReference type="HAMAP" id="MF_01014">
    <property type="entry name" value="HisA"/>
    <property type="match status" value="1"/>
</dbReference>
<keyword evidence="5 9" id="KW-0963">Cytoplasm</keyword>
<dbReference type="InterPro" id="IPR006062">
    <property type="entry name" value="His_biosynth"/>
</dbReference>
<dbReference type="Pfam" id="PF00977">
    <property type="entry name" value="His_biosynth"/>
    <property type="match status" value="1"/>
</dbReference>
<keyword evidence="6 9" id="KW-0028">Amino-acid biosynthesis</keyword>
<proteinExistence type="inferred from homology"/>
<keyword evidence="8 9" id="KW-0413">Isomerase</keyword>
<comment type="pathway">
    <text evidence="3 9">Amino-acid biosynthesis; L-histidine biosynthesis; L-histidine from 5-phospho-alpha-D-ribose 1-diphosphate: step 4/9.</text>
</comment>
<evidence type="ECO:0000256" key="9">
    <source>
        <dbReference type="HAMAP-Rule" id="MF_01014"/>
    </source>
</evidence>
<evidence type="ECO:0000256" key="3">
    <source>
        <dbReference type="ARBA" id="ARBA00005133"/>
    </source>
</evidence>
<feature type="active site" description="Proton donor" evidence="9">
    <location>
        <position position="128"/>
    </location>
</feature>
<comment type="similarity">
    <text evidence="4 9 10">Belongs to the HisA/HisF family.</text>
</comment>
<dbReference type="PANTHER" id="PTHR43090:SF2">
    <property type="entry name" value="1-(5-PHOSPHORIBOSYL)-5-[(5-PHOSPHORIBOSYLAMINO)METHYLIDENEAMINO] IMIDAZOLE-4-CARBOXAMIDE ISOMERASE"/>
    <property type="match status" value="1"/>
</dbReference>
<name>A0A073ISI5_9BACT</name>
<evidence type="ECO:0000256" key="2">
    <source>
        <dbReference type="ARBA" id="ARBA00004496"/>
    </source>
</evidence>
<evidence type="ECO:0000256" key="8">
    <source>
        <dbReference type="ARBA" id="ARBA00023235"/>
    </source>
</evidence>
<dbReference type="STRING" id="2754.EH55_03785"/>
<dbReference type="UniPathway" id="UPA00031">
    <property type="reaction ID" value="UER00009"/>
</dbReference>
<dbReference type="OrthoDB" id="9781903at2"/>
<keyword evidence="12" id="KW-1185">Reference proteome</keyword>
<dbReference type="SUPFAM" id="SSF51366">
    <property type="entry name" value="Ribulose-phoshate binding barrel"/>
    <property type="match status" value="1"/>
</dbReference>
<dbReference type="Proteomes" id="UP000027665">
    <property type="component" value="Unassembled WGS sequence"/>
</dbReference>
<gene>
    <name evidence="9" type="primary">hisA</name>
    <name evidence="11" type="ORF">EH55_03785</name>
</gene>
<dbReference type="CDD" id="cd04732">
    <property type="entry name" value="HisA"/>
    <property type="match status" value="1"/>
</dbReference>
<dbReference type="eggNOG" id="COG0106">
    <property type="taxonomic scope" value="Bacteria"/>
</dbReference>